<keyword evidence="1" id="KW-0175">Coiled coil</keyword>
<gene>
    <name evidence="2" type="ORF">A237_013425</name>
</gene>
<protein>
    <submittedName>
        <fullName evidence="2">Uncharacterized protein</fullName>
    </submittedName>
</protein>
<organism evidence="2">
    <name type="scientific">Pseudomonas syringae pv. actinidifoliorum ICMP 18803</name>
    <dbReference type="NCBI Taxonomy" id="1194400"/>
    <lineage>
        <taxon>Bacteria</taxon>
        <taxon>Pseudomonadati</taxon>
        <taxon>Pseudomonadota</taxon>
        <taxon>Gammaproteobacteria</taxon>
        <taxon>Pseudomonadales</taxon>
        <taxon>Pseudomonadaceae</taxon>
        <taxon>Pseudomonas</taxon>
        <taxon>Pseudomonas syringae</taxon>
    </lineage>
</organism>
<reference evidence="2" key="1">
    <citation type="journal article" date="2023" name="PhytoFront">
        <title>The Complete Genome Sequence of Pseudomonas syringae pv. actinidifoliorum ICMP 18803.</title>
        <authorList>
            <person name="Templeton M.D."/>
            <person name="Arshed S."/>
            <person name="Andersen M.T."/>
            <person name="Jayaraman J."/>
        </authorList>
    </citation>
    <scope>NUCLEOTIDE SEQUENCE</scope>
    <source>
        <strain evidence="2">ICMP 18803</strain>
    </source>
</reference>
<feature type="coiled-coil region" evidence="1">
    <location>
        <begin position="176"/>
        <end position="228"/>
    </location>
</feature>
<evidence type="ECO:0000313" key="2">
    <source>
        <dbReference type="EMBL" id="UYS83581.1"/>
    </source>
</evidence>
<name>A0AAT9SNA2_PSESX</name>
<dbReference type="AlphaFoldDB" id="A0AAT9SNA2"/>
<sequence length="402" mass="47445">MFKRLVHFFTSRNLEKHRQQTQCMINEYERQAAASQARVQAQADAYKLEIQQLAKLREEELNKYMELLTDHIGETTNYIAQLKELAPAMFLCIEAWLRKDISEQRWKLERDKRHVVDSTIVYLGELTSEIVRLSRKTERRDWQAIVAERPPRVMTPEISKHTKHFMKDAKGDAQAYDEDLQRIDSYQRQLRKQLRELRTSALALKVDMEQAREQHRQARQQVQRINESCGAKFRALQEVFENYFQFSQSESPLANEWLSQMPHGGNLREIKQVLSDTKPDWEHAKNTTSHLNNRRKNVQSRIDRAYQDQEYSSLDAAKAERSGIFEELNVAREHQNTLYAARQVFVLRRDEINKLMDWINDLHPSKTIEQVFGLLARDDAEIYWPAIGLATKAVRPSARRHQ</sequence>
<evidence type="ECO:0000256" key="1">
    <source>
        <dbReference type="SAM" id="Coils"/>
    </source>
</evidence>
<dbReference type="EMBL" id="CP081457">
    <property type="protein sequence ID" value="UYS83581.1"/>
    <property type="molecule type" value="Genomic_DNA"/>
</dbReference>
<dbReference type="RefSeq" id="WP_017702900.1">
    <property type="nucleotide sequence ID" value="NZ_CP081457.1"/>
</dbReference>
<feature type="coiled-coil region" evidence="1">
    <location>
        <begin position="11"/>
        <end position="63"/>
    </location>
</feature>
<accession>A0AAT9SNA2</accession>
<proteinExistence type="predicted"/>